<feature type="domain" description="RAMA" evidence="1">
    <location>
        <begin position="8"/>
        <end position="99"/>
    </location>
</feature>
<evidence type="ECO:0000313" key="3">
    <source>
        <dbReference type="Proteomes" id="UP001199816"/>
    </source>
</evidence>
<reference evidence="2 3" key="1">
    <citation type="submission" date="2021-11" db="EMBL/GenBank/DDBJ databases">
        <title>Genomic of Niabella pedocola.</title>
        <authorList>
            <person name="Wu T."/>
        </authorList>
    </citation>
    <scope>NUCLEOTIDE SEQUENCE [LARGE SCALE GENOMIC DNA]</scope>
    <source>
        <strain evidence="2 3">JCM 31011</strain>
    </source>
</reference>
<proteinExistence type="predicted"/>
<dbReference type="RefSeq" id="WP_231006085.1">
    <property type="nucleotide sequence ID" value="NZ_JAJNEC010000005.1"/>
</dbReference>
<organism evidence="2 3">
    <name type="scientific">Niabella pedocola</name>
    <dbReference type="NCBI Taxonomy" id="1752077"/>
    <lineage>
        <taxon>Bacteria</taxon>
        <taxon>Pseudomonadati</taxon>
        <taxon>Bacteroidota</taxon>
        <taxon>Chitinophagia</taxon>
        <taxon>Chitinophagales</taxon>
        <taxon>Chitinophagaceae</taxon>
        <taxon>Niabella</taxon>
    </lineage>
</organism>
<dbReference type="Proteomes" id="UP001199816">
    <property type="component" value="Unassembled WGS sequence"/>
</dbReference>
<dbReference type="EMBL" id="JAJNEC010000005">
    <property type="protein sequence ID" value="MCD2424384.1"/>
    <property type="molecule type" value="Genomic_DNA"/>
</dbReference>
<name>A0ABS8PU99_9BACT</name>
<keyword evidence="3" id="KW-1185">Reference proteome</keyword>
<sequence>MIKNDTFERTAVTLKMILEKGILQANLKLTSVLNPEIEGVLNEDGSITVTINGQKRTFLYPSGAARYVEQRSINGWIYWQIELEGMKYTLSYYRDLYINALK</sequence>
<dbReference type="Pfam" id="PF18755">
    <property type="entry name" value="RAMA"/>
    <property type="match status" value="1"/>
</dbReference>
<protein>
    <recommendedName>
        <fullName evidence="1">RAMA domain-containing protein</fullName>
    </recommendedName>
</protein>
<comment type="caution">
    <text evidence="2">The sequence shown here is derived from an EMBL/GenBank/DDBJ whole genome shotgun (WGS) entry which is preliminary data.</text>
</comment>
<gene>
    <name evidence="2" type="ORF">LQ567_16510</name>
</gene>
<accession>A0ABS8PU99</accession>
<evidence type="ECO:0000313" key="2">
    <source>
        <dbReference type="EMBL" id="MCD2424384.1"/>
    </source>
</evidence>
<dbReference type="InterPro" id="IPR040843">
    <property type="entry name" value="RAMA"/>
</dbReference>
<evidence type="ECO:0000259" key="1">
    <source>
        <dbReference type="Pfam" id="PF18755"/>
    </source>
</evidence>